<feature type="coiled-coil region" evidence="1">
    <location>
        <begin position="58"/>
        <end position="85"/>
    </location>
</feature>
<keyword evidence="2" id="KW-0732">Signal</keyword>
<evidence type="ECO:0000313" key="4">
    <source>
        <dbReference type="Proteomes" id="UP000683139"/>
    </source>
</evidence>
<evidence type="ECO:0000313" key="3">
    <source>
        <dbReference type="EMBL" id="GIP16741.1"/>
    </source>
</evidence>
<comment type="caution">
    <text evidence="3">The sequence shown here is derived from an EMBL/GenBank/DDBJ whole genome shotgun (WGS) entry which is preliminary data.</text>
</comment>
<sequence length="373" mass="43367">MNVLIRQPKLAVCLFAILSLLLVAHSTAIAEPATEPTAPLLEQQDEELQQILQSSLSLVEIDKEIERIQARLQTLQEQLIDTELLLYEREVDIEQKRTQAGKVLAAYYKGERSGIYLSLLKADSFEQFLLSLELIEYILRKDRELLTSYIEQYEDLRSMYEQHAVEQEQLQAMEQQLQRQRERVLQLEQQIDEQLSNRTDAERVALLIEQLTEFWQKEGIEQVKTYFNALARAMNELPAWLQKNKEYISNKGFNYTITLPQDALNEYLRDYDPMFEAFAFQFADGQITAKGENEQLAIEITGHYDVVDEPSNFIRFTIDELLFNGFSLPDTTRQELEQQFDLNFYPGAILKLLRATAVEVNDGQLQIKLKLAL</sequence>
<proteinExistence type="predicted"/>
<evidence type="ECO:0008006" key="5">
    <source>
        <dbReference type="Google" id="ProtNLM"/>
    </source>
</evidence>
<protein>
    <recommendedName>
        <fullName evidence="5">N-terminal domain of peptidoglycan hydrolase CwlO-containing protein</fullName>
    </recommendedName>
</protein>
<feature type="signal peptide" evidence="2">
    <location>
        <begin position="1"/>
        <end position="30"/>
    </location>
</feature>
<dbReference type="Gene3D" id="6.10.250.3150">
    <property type="match status" value="1"/>
</dbReference>
<keyword evidence="1" id="KW-0175">Coiled coil</keyword>
<keyword evidence="4" id="KW-1185">Reference proteome</keyword>
<dbReference type="EMBL" id="BOSE01000004">
    <property type="protein sequence ID" value="GIP16741.1"/>
    <property type="molecule type" value="Genomic_DNA"/>
</dbReference>
<feature type="coiled-coil region" evidence="1">
    <location>
        <begin position="156"/>
        <end position="204"/>
    </location>
</feature>
<evidence type="ECO:0000256" key="2">
    <source>
        <dbReference type="SAM" id="SignalP"/>
    </source>
</evidence>
<dbReference type="Proteomes" id="UP000683139">
    <property type="component" value="Unassembled WGS sequence"/>
</dbReference>
<reference evidence="3" key="1">
    <citation type="submission" date="2021-03" db="EMBL/GenBank/DDBJ databases">
        <title>Antimicrobial resistance genes in bacteria isolated from Japanese honey, and their potential for conferring macrolide and lincosamide resistance in the American foulbrood pathogen Paenibacillus larvae.</title>
        <authorList>
            <person name="Okamoto M."/>
            <person name="Kumagai M."/>
            <person name="Kanamori H."/>
            <person name="Takamatsu D."/>
        </authorList>
    </citation>
    <scope>NUCLEOTIDE SEQUENCE</scope>
    <source>
        <strain evidence="3">J40TS1</strain>
    </source>
</reference>
<organism evidence="3 4">
    <name type="scientific">Paenibacillus montaniterrae</name>
    <dbReference type="NCBI Taxonomy" id="429341"/>
    <lineage>
        <taxon>Bacteria</taxon>
        <taxon>Bacillati</taxon>
        <taxon>Bacillota</taxon>
        <taxon>Bacilli</taxon>
        <taxon>Bacillales</taxon>
        <taxon>Paenibacillaceae</taxon>
        <taxon>Paenibacillus</taxon>
    </lineage>
</organism>
<feature type="chain" id="PRO_5037103077" description="N-terminal domain of peptidoglycan hydrolase CwlO-containing protein" evidence="2">
    <location>
        <begin position="31"/>
        <end position="373"/>
    </location>
</feature>
<dbReference type="RefSeq" id="WP_213515305.1">
    <property type="nucleotide sequence ID" value="NZ_BOSE01000004.1"/>
</dbReference>
<name>A0A919YR00_9BACL</name>
<gene>
    <name evidence="3" type="ORF">J40TS1_23830</name>
</gene>
<dbReference type="AlphaFoldDB" id="A0A919YR00"/>
<accession>A0A919YR00</accession>
<evidence type="ECO:0000256" key="1">
    <source>
        <dbReference type="SAM" id="Coils"/>
    </source>
</evidence>